<dbReference type="Pfam" id="PF07499">
    <property type="entry name" value="RuvA_C"/>
    <property type="match status" value="1"/>
</dbReference>
<keyword evidence="3 6" id="KW-0238">DNA-binding</keyword>
<dbReference type="InterPro" id="IPR010994">
    <property type="entry name" value="RuvA_2-like"/>
</dbReference>
<gene>
    <name evidence="6" type="primary">ruvA</name>
    <name evidence="8" type="ORF">SAMN04488558_101286</name>
</gene>
<dbReference type="SMART" id="SM00278">
    <property type="entry name" value="HhH1"/>
    <property type="match status" value="2"/>
</dbReference>
<comment type="subcellular location">
    <subcellularLocation>
        <location evidence="6">Cytoplasm</location>
    </subcellularLocation>
</comment>
<dbReference type="GO" id="GO:0005524">
    <property type="term" value="F:ATP binding"/>
    <property type="evidence" value="ECO:0007669"/>
    <property type="project" value="InterPro"/>
</dbReference>
<dbReference type="SUPFAM" id="SSF50249">
    <property type="entry name" value="Nucleic acid-binding proteins"/>
    <property type="match status" value="1"/>
</dbReference>
<evidence type="ECO:0000256" key="3">
    <source>
        <dbReference type="ARBA" id="ARBA00023125"/>
    </source>
</evidence>
<dbReference type="InterPro" id="IPR011114">
    <property type="entry name" value="RuvA_C"/>
</dbReference>
<evidence type="ECO:0000256" key="5">
    <source>
        <dbReference type="ARBA" id="ARBA00023204"/>
    </source>
</evidence>
<dbReference type="InterPro" id="IPR013849">
    <property type="entry name" value="DNA_helicase_Holl-junc_RuvA_I"/>
</dbReference>
<dbReference type="SUPFAM" id="SSF46929">
    <property type="entry name" value="DNA helicase RuvA subunit, C-terminal domain"/>
    <property type="match status" value="1"/>
</dbReference>
<keyword evidence="8" id="KW-0547">Nucleotide-binding</keyword>
<dbReference type="Gene3D" id="1.10.150.20">
    <property type="entry name" value="5' to 3' exonuclease, C-terminal subdomain"/>
    <property type="match status" value="1"/>
</dbReference>
<dbReference type="GO" id="GO:0009378">
    <property type="term" value="F:four-way junction helicase activity"/>
    <property type="evidence" value="ECO:0007669"/>
    <property type="project" value="InterPro"/>
</dbReference>
<evidence type="ECO:0000313" key="8">
    <source>
        <dbReference type="EMBL" id="SEP65966.1"/>
    </source>
</evidence>
<dbReference type="Pfam" id="PF01330">
    <property type="entry name" value="RuvA_N"/>
    <property type="match status" value="1"/>
</dbReference>
<evidence type="ECO:0000256" key="4">
    <source>
        <dbReference type="ARBA" id="ARBA00023172"/>
    </source>
</evidence>
<dbReference type="InterPro" id="IPR000085">
    <property type="entry name" value="RuvA"/>
</dbReference>
<proteinExistence type="inferred from homology"/>
<dbReference type="GO" id="GO:0006281">
    <property type="term" value="P:DNA repair"/>
    <property type="evidence" value="ECO:0007669"/>
    <property type="project" value="UniProtKB-UniRule"/>
</dbReference>
<dbReference type="GO" id="GO:0000400">
    <property type="term" value="F:four-way junction DNA binding"/>
    <property type="evidence" value="ECO:0007669"/>
    <property type="project" value="UniProtKB-UniRule"/>
</dbReference>
<comment type="function">
    <text evidence="6">The RuvA-RuvB-RuvC complex processes Holliday junction (HJ) DNA during genetic recombination and DNA repair, while the RuvA-RuvB complex plays an important role in the rescue of blocked DNA replication forks via replication fork reversal (RFR). RuvA specifically binds to HJ cruciform DNA, conferring on it an open structure. The RuvB hexamer acts as an ATP-dependent pump, pulling dsDNA into and through the RuvAB complex. HJ branch migration allows RuvC to scan DNA until it finds its consensus sequence, where it cleaves and resolves the cruciform DNA.</text>
</comment>
<evidence type="ECO:0000256" key="2">
    <source>
        <dbReference type="ARBA" id="ARBA00022763"/>
    </source>
</evidence>
<dbReference type="InterPro" id="IPR003583">
    <property type="entry name" value="Hlx-hairpin-Hlx_DNA-bd_motif"/>
</dbReference>
<dbReference type="InterPro" id="IPR012340">
    <property type="entry name" value="NA-bd_OB-fold"/>
</dbReference>
<dbReference type="GO" id="GO:0006310">
    <property type="term" value="P:DNA recombination"/>
    <property type="evidence" value="ECO:0007669"/>
    <property type="project" value="UniProtKB-UniRule"/>
</dbReference>
<dbReference type="GO" id="GO:0009379">
    <property type="term" value="C:Holliday junction helicase complex"/>
    <property type="evidence" value="ECO:0007669"/>
    <property type="project" value="InterPro"/>
</dbReference>
<protein>
    <recommendedName>
        <fullName evidence="6">Holliday junction branch migration complex subunit RuvA</fullName>
    </recommendedName>
</protein>
<dbReference type="EMBL" id="FOEN01000001">
    <property type="protein sequence ID" value="SEP65966.1"/>
    <property type="molecule type" value="Genomic_DNA"/>
</dbReference>
<name>A0A1H8ZN67_9LACT</name>
<keyword evidence="2 6" id="KW-0227">DNA damage</keyword>
<dbReference type="AlphaFoldDB" id="A0A1H8ZN67"/>
<reference evidence="8 9" key="1">
    <citation type="submission" date="2016-10" db="EMBL/GenBank/DDBJ databases">
        <authorList>
            <person name="de Groot N.N."/>
        </authorList>
    </citation>
    <scope>NUCLEOTIDE SEQUENCE [LARGE SCALE GENOMIC DNA]</scope>
    <source>
        <strain evidence="8 9">DSM 15695</strain>
    </source>
</reference>
<feature type="region of interest" description="Domain III" evidence="6">
    <location>
        <begin position="145"/>
        <end position="196"/>
    </location>
</feature>
<keyword evidence="9" id="KW-1185">Reference proteome</keyword>
<dbReference type="SUPFAM" id="SSF47781">
    <property type="entry name" value="RuvA domain 2-like"/>
    <property type="match status" value="1"/>
</dbReference>
<sequence length="196" mass="21944">MYEFIQGQLIQIQPTYIVILTTNLAYRIYCPNPFVWQDDLNQQVRCYTELIVREDAQLLYGFYSQEERDLFNTLNRVSGIGPKSALSILAVGDHEGLMQAIDQGDSTYLTKFPGVGKKTAQQMILDLSGKLSDFKVNSVKPAPSTSTAVVDEAIQALVGLGYSQREIKRIEKDLNQQHFATTQAALSYAFSQLVHG</sequence>
<dbReference type="GO" id="GO:0048476">
    <property type="term" value="C:Holliday junction resolvase complex"/>
    <property type="evidence" value="ECO:0007669"/>
    <property type="project" value="UniProtKB-UniRule"/>
</dbReference>
<dbReference type="Gene3D" id="2.40.50.140">
    <property type="entry name" value="Nucleic acid-binding proteins"/>
    <property type="match status" value="1"/>
</dbReference>
<keyword evidence="1 6" id="KW-0963">Cytoplasm</keyword>
<evidence type="ECO:0000259" key="7">
    <source>
        <dbReference type="SMART" id="SM00278"/>
    </source>
</evidence>
<keyword evidence="8" id="KW-0347">Helicase</keyword>
<dbReference type="STRING" id="89093.SAMN04488558_101286"/>
<evidence type="ECO:0000256" key="6">
    <source>
        <dbReference type="HAMAP-Rule" id="MF_00031"/>
    </source>
</evidence>
<dbReference type="GO" id="GO:0005737">
    <property type="term" value="C:cytoplasm"/>
    <property type="evidence" value="ECO:0007669"/>
    <property type="project" value="UniProtKB-SubCell"/>
</dbReference>
<dbReference type="HAMAP" id="MF_00031">
    <property type="entry name" value="DNA_HJ_migration_RuvA"/>
    <property type="match status" value="1"/>
</dbReference>
<comment type="caution">
    <text evidence="6">Lacks conserved residue(s) required for the propagation of feature annotation.</text>
</comment>
<keyword evidence="5 6" id="KW-0234">DNA repair</keyword>
<dbReference type="Proteomes" id="UP000198833">
    <property type="component" value="Unassembled WGS sequence"/>
</dbReference>
<feature type="domain" description="Helix-hairpin-helix DNA-binding motif class 1" evidence="7">
    <location>
        <begin position="72"/>
        <end position="91"/>
    </location>
</feature>
<keyword evidence="8" id="KW-0067">ATP-binding</keyword>
<feature type="domain" description="Helix-hairpin-helix DNA-binding motif class 1" evidence="7">
    <location>
        <begin position="107"/>
        <end position="126"/>
    </location>
</feature>
<evidence type="ECO:0000256" key="1">
    <source>
        <dbReference type="ARBA" id="ARBA00022490"/>
    </source>
</evidence>
<comment type="similarity">
    <text evidence="6">Belongs to the RuvA family.</text>
</comment>
<dbReference type="RefSeq" id="WP_092570027.1">
    <property type="nucleotide sequence ID" value="NZ_CALUDV010000002.1"/>
</dbReference>
<evidence type="ECO:0000313" key="9">
    <source>
        <dbReference type="Proteomes" id="UP000198833"/>
    </source>
</evidence>
<keyword evidence="8" id="KW-0378">Hydrolase</keyword>
<organism evidence="8 9">
    <name type="scientific">Ignavigranum ruoffiae</name>
    <dbReference type="NCBI Taxonomy" id="89093"/>
    <lineage>
        <taxon>Bacteria</taxon>
        <taxon>Bacillati</taxon>
        <taxon>Bacillota</taxon>
        <taxon>Bacilli</taxon>
        <taxon>Lactobacillales</taxon>
        <taxon>Aerococcaceae</taxon>
        <taxon>Ignavigranum</taxon>
    </lineage>
</organism>
<dbReference type="OrthoDB" id="5293449at2"/>
<dbReference type="Pfam" id="PF14520">
    <property type="entry name" value="HHH_5"/>
    <property type="match status" value="1"/>
</dbReference>
<comment type="domain">
    <text evidence="6">Has three domains with a flexible linker between the domains II and III and assumes an 'L' shape. Domain III is highly mobile and contacts RuvB.</text>
</comment>
<comment type="subunit">
    <text evidence="6">Homotetramer. Forms an RuvA(8)-RuvB(12)-Holliday junction (HJ) complex. HJ DNA is sandwiched between 2 RuvA tetramers; dsDNA enters through RuvA and exits via RuvB. An RuvB hexamer assembles on each DNA strand where it exits the tetramer. Each RuvB hexamer is contacted by two RuvA subunits (via domain III) on 2 adjacent RuvB subunits; this complex drives branch migration. In the full resolvosome a probable DNA-RuvA(4)-RuvB(12)-RuvC(2) complex forms which resolves the HJ.</text>
</comment>
<dbReference type="CDD" id="cd14332">
    <property type="entry name" value="UBA_RuvA_C"/>
    <property type="match status" value="1"/>
</dbReference>
<keyword evidence="4 6" id="KW-0233">DNA recombination</keyword>
<dbReference type="InterPro" id="IPR036267">
    <property type="entry name" value="RuvA_C_sf"/>
</dbReference>
<accession>A0A1H8ZN67</accession>
<dbReference type="NCBIfam" id="TIGR00084">
    <property type="entry name" value="ruvA"/>
    <property type="match status" value="1"/>
</dbReference>